<reference evidence="1 2" key="1">
    <citation type="submission" date="2018-10" db="EMBL/GenBank/DDBJ databases">
        <title>Co-occurring genomic capacity for anaerobic methane metabolism and dissimilatory sulfite reduction discovered in the Korarchaeota.</title>
        <authorList>
            <person name="Mckay L.J."/>
            <person name="Dlakic M."/>
            <person name="Fields M.W."/>
            <person name="Delmont T.O."/>
            <person name="Eren A.M."/>
            <person name="Jay Z.J."/>
            <person name="Klingelsmith K.B."/>
            <person name="Rusch D.B."/>
            <person name="Inskeep W.P."/>
        </authorList>
    </citation>
    <scope>NUCLEOTIDE SEQUENCE [LARGE SCALE GENOMIC DNA]</scope>
    <source>
        <strain evidence="1 2">MDKW</strain>
    </source>
</reference>
<gene>
    <name evidence="1" type="ORF">D6D85_10275</name>
</gene>
<organism evidence="1 2">
    <name type="scientific">Candidatus Methanodesulfokora washburnensis</name>
    <dbReference type="NCBI Taxonomy" id="2478471"/>
    <lineage>
        <taxon>Archaea</taxon>
        <taxon>Thermoproteota</taxon>
        <taxon>Candidatus Korarchaeia</taxon>
        <taxon>Candidatus Korarchaeia incertae sedis</taxon>
        <taxon>Candidatus Methanodesulfokora</taxon>
    </lineage>
</organism>
<dbReference type="AlphaFoldDB" id="A0A429GI71"/>
<dbReference type="EMBL" id="RCOS01000114">
    <property type="protein sequence ID" value="RSN73467.1"/>
    <property type="molecule type" value="Genomic_DNA"/>
</dbReference>
<proteinExistence type="predicted"/>
<name>A0A429GI71_9CREN</name>
<comment type="caution">
    <text evidence="1">The sequence shown here is derived from an EMBL/GenBank/DDBJ whole genome shotgun (WGS) entry which is preliminary data.</text>
</comment>
<dbReference type="RefSeq" id="WP_125671886.1">
    <property type="nucleotide sequence ID" value="NZ_RCOS01000114.1"/>
</dbReference>
<evidence type="ECO:0000313" key="2">
    <source>
        <dbReference type="Proteomes" id="UP000277582"/>
    </source>
</evidence>
<dbReference type="Proteomes" id="UP000277582">
    <property type="component" value="Unassembled WGS sequence"/>
</dbReference>
<accession>A0A429GI71</accession>
<sequence>MSGSKSLDDIVERPEEYFISGTAVWKYFDWLDYTPLRLAVKRTEYIKSLEISRETYKKLSGMLNIQQALLGMGIGLKLVEKGLFTSSTSFTCKNSPLIGGRIGDTVVGSNEAGKGQRAIAVEFYFPCGVNYFEGEIRAIIKGLEKPSRFVDVQIYRMIKAALKGAELAGIEMSLDSERMLEKIKDDPDLIELVTEFFESQGPLSANPWSPHNKIDLSVRKGGYNAITFTLPHLYKLDLKKLIEKGIDFHRVPELMFDISEIIAKKVV</sequence>
<protein>
    <submittedName>
        <fullName evidence="1">Uncharacterized protein</fullName>
    </submittedName>
</protein>
<evidence type="ECO:0000313" key="1">
    <source>
        <dbReference type="EMBL" id="RSN73467.1"/>
    </source>
</evidence>
<keyword evidence="2" id="KW-1185">Reference proteome</keyword>